<keyword evidence="2" id="KW-1185">Reference proteome</keyword>
<name>A0A9P5JZQ4_9AGAM</name>
<organism evidence="1 2">
    <name type="scientific">Russula ochroleuca</name>
    <dbReference type="NCBI Taxonomy" id="152965"/>
    <lineage>
        <taxon>Eukaryota</taxon>
        <taxon>Fungi</taxon>
        <taxon>Dikarya</taxon>
        <taxon>Basidiomycota</taxon>
        <taxon>Agaricomycotina</taxon>
        <taxon>Agaricomycetes</taxon>
        <taxon>Russulales</taxon>
        <taxon>Russulaceae</taxon>
        <taxon>Russula</taxon>
    </lineage>
</organism>
<protein>
    <submittedName>
        <fullName evidence="1">Uncharacterized protein</fullName>
    </submittedName>
</protein>
<proteinExistence type="predicted"/>
<comment type="caution">
    <text evidence="1">The sequence shown here is derived from an EMBL/GenBank/DDBJ whole genome shotgun (WGS) entry which is preliminary data.</text>
</comment>
<gene>
    <name evidence="1" type="ORF">DFH94DRAFT_194179</name>
</gene>
<reference evidence="1" key="1">
    <citation type="submission" date="2019-10" db="EMBL/GenBank/DDBJ databases">
        <authorList>
            <consortium name="DOE Joint Genome Institute"/>
            <person name="Kuo A."/>
            <person name="Miyauchi S."/>
            <person name="Kiss E."/>
            <person name="Drula E."/>
            <person name="Kohler A."/>
            <person name="Sanchez-Garcia M."/>
            <person name="Andreopoulos B."/>
            <person name="Barry K.W."/>
            <person name="Bonito G."/>
            <person name="Buee M."/>
            <person name="Carver A."/>
            <person name="Chen C."/>
            <person name="Cichocki N."/>
            <person name="Clum A."/>
            <person name="Culley D."/>
            <person name="Crous P.W."/>
            <person name="Fauchery L."/>
            <person name="Girlanda M."/>
            <person name="Hayes R."/>
            <person name="Keri Z."/>
            <person name="LaButti K."/>
            <person name="Lipzen A."/>
            <person name="Lombard V."/>
            <person name="Magnuson J."/>
            <person name="Maillard F."/>
            <person name="Morin E."/>
            <person name="Murat C."/>
            <person name="Nolan M."/>
            <person name="Ohm R."/>
            <person name="Pangilinan J."/>
            <person name="Pereira M."/>
            <person name="Perotto S."/>
            <person name="Peter M."/>
            <person name="Riley R."/>
            <person name="Sitrit Y."/>
            <person name="Stielow B."/>
            <person name="Szollosi G."/>
            <person name="Zifcakova L."/>
            <person name="Stursova M."/>
            <person name="Spatafora J.W."/>
            <person name="Tedersoo L."/>
            <person name="Vaario L.-M."/>
            <person name="Yamada A."/>
            <person name="Yan M."/>
            <person name="Wang P."/>
            <person name="Xu J."/>
            <person name="Bruns T."/>
            <person name="Baldrian P."/>
            <person name="Vilgalys R."/>
            <person name="Henrissat B."/>
            <person name="Grigoriev I.V."/>
            <person name="Hibbett D."/>
            <person name="Nagy L.G."/>
            <person name="Martin F.M."/>
        </authorList>
    </citation>
    <scope>NUCLEOTIDE SEQUENCE</scope>
    <source>
        <strain evidence="1">Prilba</strain>
    </source>
</reference>
<dbReference type="AlphaFoldDB" id="A0A9P5JZQ4"/>
<dbReference type="OrthoDB" id="407410at2759"/>
<accession>A0A9P5JZQ4</accession>
<sequence length="136" mass="15222">MAVMHLYRALSSNSQFSKRTLPARSPFASVRTNSCSCRRSRRALFGTCPTTDMFLSVPYVQAYFCASPTARPFVFPGLQPLLGLLFSTLGISDRYSFPPKLVKSLRFQPGVSLCREIVSLARFVRLKFSSVVLKKS</sequence>
<reference evidence="1" key="2">
    <citation type="journal article" date="2020" name="Nat. Commun.">
        <title>Large-scale genome sequencing of mycorrhizal fungi provides insights into the early evolution of symbiotic traits.</title>
        <authorList>
            <person name="Miyauchi S."/>
            <person name="Kiss E."/>
            <person name="Kuo A."/>
            <person name="Drula E."/>
            <person name="Kohler A."/>
            <person name="Sanchez-Garcia M."/>
            <person name="Morin E."/>
            <person name="Andreopoulos B."/>
            <person name="Barry K.W."/>
            <person name="Bonito G."/>
            <person name="Buee M."/>
            <person name="Carver A."/>
            <person name="Chen C."/>
            <person name="Cichocki N."/>
            <person name="Clum A."/>
            <person name="Culley D."/>
            <person name="Crous P.W."/>
            <person name="Fauchery L."/>
            <person name="Girlanda M."/>
            <person name="Hayes R.D."/>
            <person name="Keri Z."/>
            <person name="LaButti K."/>
            <person name="Lipzen A."/>
            <person name="Lombard V."/>
            <person name="Magnuson J."/>
            <person name="Maillard F."/>
            <person name="Murat C."/>
            <person name="Nolan M."/>
            <person name="Ohm R.A."/>
            <person name="Pangilinan J."/>
            <person name="Pereira M.F."/>
            <person name="Perotto S."/>
            <person name="Peter M."/>
            <person name="Pfister S."/>
            <person name="Riley R."/>
            <person name="Sitrit Y."/>
            <person name="Stielow J.B."/>
            <person name="Szollosi G."/>
            <person name="Zifcakova L."/>
            <person name="Stursova M."/>
            <person name="Spatafora J.W."/>
            <person name="Tedersoo L."/>
            <person name="Vaario L.M."/>
            <person name="Yamada A."/>
            <person name="Yan M."/>
            <person name="Wang P."/>
            <person name="Xu J."/>
            <person name="Bruns T."/>
            <person name="Baldrian P."/>
            <person name="Vilgalys R."/>
            <person name="Dunand C."/>
            <person name="Henrissat B."/>
            <person name="Grigoriev I.V."/>
            <person name="Hibbett D."/>
            <person name="Nagy L.G."/>
            <person name="Martin F.M."/>
        </authorList>
    </citation>
    <scope>NUCLEOTIDE SEQUENCE</scope>
    <source>
        <strain evidence="1">Prilba</strain>
    </source>
</reference>
<evidence type="ECO:0000313" key="2">
    <source>
        <dbReference type="Proteomes" id="UP000759537"/>
    </source>
</evidence>
<evidence type="ECO:0000313" key="1">
    <source>
        <dbReference type="EMBL" id="KAF8472277.1"/>
    </source>
</evidence>
<dbReference type="EMBL" id="WHVB01000021">
    <property type="protein sequence ID" value="KAF8472277.1"/>
    <property type="molecule type" value="Genomic_DNA"/>
</dbReference>
<dbReference type="Proteomes" id="UP000759537">
    <property type="component" value="Unassembled WGS sequence"/>
</dbReference>